<dbReference type="SMART" id="SM00850">
    <property type="entry name" value="LytTR"/>
    <property type="match status" value="1"/>
</dbReference>
<dbReference type="SMART" id="SM00448">
    <property type="entry name" value="REC"/>
    <property type="match status" value="1"/>
</dbReference>
<dbReference type="Gene3D" id="2.40.50.1020">
    <property type="entry name" value="LytTr DNA-binding domain"/>
    <property type="match status" value="1"/>
</dbReference>
<dbReference type="InterPro" id="IPR007492">
    <property type="entry name" value="LytTR_DNA-bd_dom"/>
</dbReference>
<gene>
    <name evidence="8" type="ORF">JKG61_09110</name>
</gene>
<name>A0ABS1R2I2_9SPHI</name>
<keyword evidence="3" id="KW-0805">Transcription regulation</keyword>
<keyword evidence="2" id="KW-0902">Two-component regulatory system</keyword>
<proteinExistence type="predicted"/>
<keyword evidence="4" id="KW-0238">DNA-binding</keyword>
<keyword evidence="9" id="KW-1185">Reference proteome</keyword>
<dbReference type="EMBL" id="JAERTY010000004">
    <property type="protein sequence ID" value="MBL1408905.1"/>
    <property type="molecule type" value="Genomic_DNA"/>
</dbReference>
<evidence type="ECO:0000313" key="9">
    <source>
        <dbReference type="Proteomes" id="UP000625283"/>
    </source>
</evidence>
<dbReference type="Proteomes" id="UP000625283">
    <property type="component" value="Unassembled WGS sequence"/>
</dbReference>
<dbReference type="Gene3D" id="3.40.50.2300">
    <property type="match status" value="1"/>
</dbReference>
<evidence type="ECO:0000256" key="4">
    <source>
        <dbReference type="ARBA" id="ARBA00023125"/>
    </source>
</evidence>
<evidence type="ECO:0000256" key="1">
    <source>
        <dbReference type="ARBA" id="ARBA00022553"/>
    </source>
</evidence>
<dbReference type="SUPFAM" id="SSF52172">
    <property type="entry name" value="CheY-like"/>
    <property type="match status" value="1"/>
</dbReference>
<protein>
    <submittedName>
        <fullName evidence="8">Response regulator transcription factor</fullName>
    </submittedName>
</protein>
<evidence type="ECO:0000256" key="5">
    <source>
        <dbReference type="ARBA" id="ARBA00023163"/>
    </source>
</evidence>
<evidence type="ECO:0000259" key="7">
    <source>
        <dbReference type="PROSITE" id="PS50110"/>
    </source>
</evidence>
<sequence>MSHNRLRCIILDDEIPSLKFLKILLDQVENVEIVKVFNDPLAVVREYKKLEFDFCILDIEMPQLTGFDLAEILQEYPIIFATAYKQYASEAFNINAVDYITKPISLQRLKQAIDKVRIQVSKSVSEQPYAQFNTDKGKALIHFDRILFIRNSDVDSRDKVFFFDDDTDVMVKNISFGGLLAILPMSGFVRINKREIISLRIVKFFNSEEIVTTLKDQLDKPLVLGLSETYRKTFMELITAGG</sequence>
<dbReference type="PANTHER" id="PTHR48111">
    <property type="entry name" value="REGULATOR OF RPOS"/>
    <property type="match status" value="1"/>
</dbReference>
<feature type="domain" description="Response regulatory" evidence="7">
    <location>
        <begin position="7"/>
        <end position="117"/>
    </location>
</feature>
<comment type="caution">
    <text evidence="8">The sequence shown here is derived from an EMBL/GenBank/DDBJ whole genome shotgun (WGS) entry which is preliminary data.</text>
</comment>
<organism evidence="8 9">
    <name type="scientific">Sphingobacterium faecale</name>
    <dbReference type="NCBI Taxonomy" id="2803775"/>
    <lineage>
        <taxon>Bacteria</taxon>
        <taxon>Pseudomonadati</taxon>
        <taxon>Bacteroidota</taxon>
        <taxon>Sphingobacteriia</taxon>
        <taxon>Sphingobacteriales</taxon>
        <taxon>Sphingobacteriaceae</taxon>
        <taxon>Sphingobacterium</taxon>
    </lineage>
</organism>
<keyword evidence="1 6" id="KW-0597">Phosphoprotein</keyword>
<evidence type="ECO:0000256" key="3">
    <source>
        <dbReference type="ARBA" id="ARBA00023015"/>
    </source>
</evidence>
<reference evidence="8 9" key="1">
    <citation type="submission" date="2021-01" db="EMBL/GenBank/DDBJ databases">
        <title>C459-1 draft genome sequence.</title>
        <authorList>
            <person name="Zhang X.-F."/>
        </authorList>
    </citation>
    <scope>NUCLEOTIDE SEQUENCE [LARGE SCALE GENOMIC DNA]</scope>
    <source>
        <strain evidence="9">C459-1</strain>
    </source>
</reference>
<dbReference type="RefSeq" id="WP_202102660.1">
    <property type="nucleotide sequence ID" value="NZ_JAERTY010000004.1"/>
</dbReference>
<evidence type="ECO:0000256" key="2">
    <source>
        <dbReference type="ARBA" id="ARBA00023012"/>
    </source>
</evidence>
<feature type="modified residue" description="4-aspartylphosphate" evidence="6">
    <location>
        <position position="58"/>
    </location>
</feature>
<dbReference type="InterPro" id="IPR001789">
    <property type="entry name" value="Sig_transdc_resp-reg_receiver"/>
</dbReference>
<evidence type="ECO:0000256" key="6">
    <source>
        <dbReference type="PROSITE-ProRule" id="PRU00169"/>
    </source>
</evidence>
<dbReference type="InterPro" id="IPR039420">
    <property type="entry name" value="WalR-like"/>
</dbReference>
<accession>A0ABS1R2I2</accession>
<keyword evidence="5" id="KW-0804">Transcription</keyword>
<dbReference type="InterPro" id="IPR011006">
    <property type="entry name" value="CheY-like_superfamily"/>
</dbReference>
<dbReference type="PROSITE" id="PS50110">
    <property type="entry name" value="RESPONSE_REGULATORY"/>
    <property type="match status" value="1"/>
</dbReference>
<dbReference type="PANTHER" id="PTHR48111:SF1">
    <property type="entry name" value="TWO-COMPONENT RESPONSE REGULATOR ORR33"/>
    <property type="match status" value="1"/>
</dbReference>
<evidence type="ECO:0000313" key="8">
    <source>
        <dbReference type="EMBL" id="MBL1408905.1"/>
    </source>
</evidence>
<dbReference type="Pfam" id="PF00072">
    <property type="entry name" value="Response_reg"/>
    <property type="match status" value="1"/>
</dbReference>